<feature type="transmembrane region" description="Helical" evidence="5">
    <location>
        <begin position="126"/>
        <end position="143"/>
    </location>
</feature>
<feature type="transmembrane region" description="Helical" evidence="5">
    <location>
        <begin position="75"/>
        <end position="96"/>
    </location>
</feature>
<dbReference type="GO" id="GO:0012505">
    <property type="term" value="C:endomembrane system"/>
    <property type="evidence" value="ECO:0007669"/>
    <property type="project" value="UniProtKB-SubCell"/>
</dbReference>
<dbReference type="PANTHER" id="PTHR39535">
    <property type="entry name" value="SPORULATION-DELAYING PROTEIN SDPB"/>
    <property type="match status" value="1"/>
</dbReference>
<evidence type="ECO:0000256" key="4">
    <source>
        <dbReference type="ARBA" id="ARBA00023136"/>
    </source>
</evidence>
<dbReference type="Proteomes" id="UP000256708">
    <property type="component" value="Unassembled WGS sequence"/>
</dbReference>
<keyword evidence="4 5" id="KW-0472">Membrane</keyword>
<comment type="caution">
    <text evidence="7">The sequence shown here is derived from an EMBL/GenBank/DDBJ whole genome shotgun (WGS) entry which is preliminary data.</text>
</comment>
<dbReference type="AlphaFoldDB" id="A0A3D8L9R3"/>
<feature type="transmembrane region" description="Helical" evidence="5">
    <location>
        <begin position="197"/>
        <end position="216"/>
    </location>
</feature>
<evidence type="ECO:0000256" key="5">
    <source>
        <dbReference type="SAM" id="Phobius"/>
    </source>
</evidence>
<dbReference type="OrthoDB" id="128729at2"/>
<feature type="transmembrane region" description="Helical" evidence="5">
    <location>
        <begin position="252"/>
        <end position="276"/>
    </location>
</feature>
<dbReference type="InterPro" id="IPR011020">
    <property type="entry name" value="HTTM-like"/>
</dbReference>
<feature type="transmembrane region" description="Helical" evidence="5">
    <location>
        <begin position="163"/>
        <end position="185"/>
    </location>
</feature>
<evidence type="ECO:0000313" key="8">
    <source>
        <dbReference type="Proteomes" id="UP000256708"/>
    </source>
</evidence>
<dbReference type="InterPro" id="IPR052964">
    <property type="entry name" value="Sporulation_signal_mat"/>
</dbReference>
<feature type="domain" description="HTTM-like" evidence="6">
    <location>
        <begin position="11"/>
        <end position="289"/>
    </location>
</feature>
<dbReference type="PANTHER" id="PTHR39535:SF2">
    <property type="entry name" value="HTTM DOMAIN-CONTAINING PROTEIN"/>
    <property type="match status" value="1"/>
</dbReference>
<dbReference type="SMART" id="SM00752">
    <property type="entry name" value="HTTM"/>
    <property type="match status" value="1"/>
</dbReference>
<feature type="transmembrane region" description="Helical" evidence="5">
    <location>
        <begin position="20"/>
        <end position="38"/>
    </location>
</feature>
<reference evidence="8" key="1">
    <citation type="submission" date="2018-08" db="EMBL/GenBank/DDBJ databases">
        <authorList>
            <person name="Liu Z.-W."/>
            <person name="Du Z.-J."/>
        </authorList>
    </citation>
    <scope>NUCLEOTIDE SEQUENCE [LARGE SCALE GENOMIC DNA]</scope>
    <source>
        <strain evidence="8">H4X</strain>
    </source>
</reference>
<keyword evidence="3 5" id="KW-1133">Transmembrane helix</keyword>
<sequence length="508" mass="58706">MKYLKLYFRKVFTVDLRALAVMRIWLAGIILIDLAIRATDLEAHYSNMGVLPLHVLHQHQWLPHLFSFHAMSGMWQFQAVLFAIAAVFALCLLIGYKTRLATIASWLLLLSLQNRNLVIGQGGDDLLRMLLFWGIFLPWGRFYSYDATKKGQQLSSPSSDTTYFSAATAAYIVQVGLVYVSTALLKNSPEWQTDGTALYYALSLDQILMPVGRLIYPYPELLRVLTLSAYYTELLLPFLLLIPIYTNFFRMVVVGVLVSFHIGISLTLFVGLFYLINIASVAGLLPPPAMDWIDRRLLSSFRRPNTGHFKKVFKRLRQPAPLSIQVKLNRPLVPRHLLPQLRNGFVTVTLLYCIWWNLSGTHLPIHKLPDSSRWFGYLLRLDQHWGMFAPIVFRDDGWYILEGQTATGNAIDLNQQGKMVDDVKPASVMSLFKNDRWRKYSENYLFVNNAYLRPYYCNFMMRRWNEDNPSRPITQLQVVYMKEPTLPDYQEQVPTREVLCICANEPER</sequence>
<evidence type="ECO:0000256" key="3">
    <source>
        <dbReference type="ARBA" id="ARBA00022989"/>
    </source>
</evidence>
<comment type="subcellular location">
    <subcellularLocation>
        <location evidence="1">Endomembrane system</location>
        <topology evidence="1">Multi-pass membrane protein</topology>
    </subcellularLocation>
</comment>
<feature type="transmembrane region" description="Helical" evidence="5">
    <location>
        <begin position="228"/>
        <end position="245"/>
    </location>
</feature>
<dbReference type="EMBL" id="QRGR01000018">
    <property type="protein sequence ID" value="RDV14159.1"/>
    <property type="molecule type" value="Genomic_DNA"/>
</dbReference>
<proteinExistence type="predicted"/>
<accession>A0A3D8L9R3</accession>
<dbReference type="RefSeq" id="WP_115566671.1">
    <property type="nucleotide sequence ID" value="NZ_QRGR01000018.1"/>
</dbReference>
<evidence type="ECO:0000256" key="2">
    <source>
        <dbReference type="ARBA" id="ARBA00022692"/>
    </source>
</evidence>
<name>A0A3D8L9R3_9BACT</name>
<keyword evidence="8" id="KW-1185">Reference proteome</keyword>
<evidence type="ECO:0000259" key="6">
    <source>
        <dbReference type="SMART" id="SM00752"/>
    </source>
</evidence>
<organism evidence="7 8">
    <name type="scientific">Pontibacter diazotrophicus</name>
    <dbReference type="NCBI Taxonomy" id="1400979"/>
    <lineage>
        <taxon>Bacteria</taxon>
        <taxon>Pseudomonadati</taxon>
        <taxon>Bacteroidota</taxon>
        <taxon>Cytophagia</taxon>
        <taxon>Cytophagales</taxon>
        <taxon>Hymenobacteraceae</taxon>
        <taxon>Pontibacter</taxon>
    </lineage>
</organism>
<keyword evidence="2 5" id="KW-0812">Transmembrane</keyword>
<evidence type="ECO:0000313" key="7">
    <source>
        <dbReference type="EMBL" id="RDV14159.1"/>
    </source>
</evidence>
<protein>
    <submittedName>
        <fullName evidence="7">HTTM domain-containing protein</fullName>
    </submittedName>
</protein>
<evidence type="ECO:0000256" key="1">
    <source>
        <dbReference type="ARBA" id="ARBA00004127"/>
    </source>
</evidence>
<gene>
    <name evidence="7" type="ORF">DXT99_16480</name>
</gene>